<evidence type="ECO:0000313" key="10">
    <source>
        <dbReference type="Proteomes" id="UP000284841"/>
    </source>
</evidence>
<dbReference type="Pfam" id="PF00589">
    <property type="entry name" value="Phage_integrase"/>
    <property type="match status" value="1"/>
</dbReference>
<dbReference type="Gene3D" id="1.10.150.130">
    <property type="match status" value="1"/>
</dbReference>
<dbReference type="OrthoDB" id="9785687at2"/>
<dbReference type="SUPFAM" id="SSF56349">
    <property type="entry name" value="DNA breaking-rejoining enzymes"/>
    <property type="match status" value="1"/>
</dbReference>
<dbReference type="CDD" id="cd01189">
    <property type="entry name" value="INT_ICEBs1_C_like"/>
    <property type="match status" value="1"/>
</dbReference>
<dbReference type="Pfam" id="PF14659">
    <property type="entry name" value="Phage_int_SAM_3"/>
    <property type="match status" value="1"/>
</dbReference>
<evidence type="ECO:0000256" key="4">
    <source>
        <dbReference type="ARBA" id="ARBA00023125"/>
    </source>
</evidence>
<evidence type="ECO:0000256" key="1">
    <source>
        <dbReference type="ARBA" id="ARBA00003283"/>
    </source>
</evidence>
<dbReference type="PROSITE" id="PS51900">
    <property type="entry name" value="CB"/>
    <property type="match status" value="1"/>
</dbReference>
<dbReference type="GO" id="GO:0015074">
    <property type="term" value="P:DNA integration"/>
    <property type="evidence" value="ECO:0007669"/>
    <property type="project" value="UniProtKB-KW"/>
</dbReference>
<evidence type="ECO:0000256" key="3">
    <source>
        <dbReference type="ARBA" id="ARBA00022908"/>
    </source>
</evidence>
<dbReference type="InterPro" id="IPR004107">
    <property type="entry name" value="Integrase_SAM-like_N"/>
</dbReference>
<dbReference type="InterPro" id="IPR013762">
    <property type="entry name" value="Integrase-like_cat_sf"/>
</dbReference>
<dbReference type="PANTHER" id="PTHR30349:SF64">
    <property type="entry name" value="PROPHAGE INTEGRASE INTD-RELATED"/>
    <property type="match status" value="1"/>
</dbReference>
<comment type="caution">
    <text evidence="9">The sequence shown here is derived from an EMBL/GenBank/DDBJ whole genome shotgun (WGS) entry which is preliminary data.</text>
</comment>
<comment type="function">
    <text evidence="1">Site-specific tyrosine recombinase, which acts by catalyzing the cutting and rejoining of the recombining DNA molecules.</text>
</comment>
<organism evidence="9 10">
    <name type="scientific">Emergencia timonensis</name>
    <dbReference type="NCBI Taxonomy" id="1776384"/>
    <lineage>
        <taxon>Bacteria</taxon>
        <taxon>Bacillati</taxon>
        <taxon>Bacillota</taxon>
        <taxon>Clostridia</taxon>
        <taxon>Peptostreptococcales</taxon>
        <taxon>Anaerovoracaceae</taxon>
        <taxon>Emergencia</taxon>
    </lineage>
</organism>
<dbReference type="InterPro" id="IPR028259">
    <property type="entry name" value="AP2-like_int_N"/>
</dbReference>
<dbReference type="Gene3D" id="1.10.443.10">
    <property type="entry name" value="Intergrase catalytic core"/>
    <property type="match status" value="1"/>
</dbReference>
<dbReference type="PROSITE" id="PS51898">
    <property type="entry name" value="TYR_RECOMBINASE"/>
    <property type="match status" value="1"/>
</dbReference>
<dbReference type="RefSeq" id="WP_067536063.1">
    <property type="nucleotide sequence ID" value="NZ_AP025567.1"/>
</dbReference>
<name>A0A415DUB9_9FIRM</name>
<dbReference type="InterPro" id="IPR010998">
    <property type="entry name" value="Integrase_recombinase_N"/>
</dbReference>
<keyword evidence="5" id="KW-0233">DNA recombination</keyword>
<feature type="domain" description="Tyr recombinase" evidence="7">
    <location>
        <begin position="165"/>
        <end position="348"/>
    </location>
</feature>
<feature type="domain" description="Core-binding (CB)" evidence="8">
    <location>
        <begin position="55"/>
        <end position="143"/>
    </location>
</feature>
<evidence type="ECO:0000259" key="8">
    <source>
        <dbReference type="PROSITE" id="PS51900"/>
    </source>
</evidence>
<dbReference type="GeneID" id="83003916"/>
<dbReference type="InterPro" id="IPR050090">
    <property type="entry name" value="Tyrosine_recombinase_XerCD"/>
</dbReference>
<evidence type="ECO:0000259" key="7">
    <source>
        <dbReference type="PROSITE" id="PS51898"/>
    </source>
</evidence>
<dbReference type="InterPro" id="IPR044068">
    <property type="entry name" value="CB"/>
</dbReference>
<keyword evidence="4 6" id="KW-0238">DNA-binding</keyword>
<sequence length="359" mass="42062">MPAYKNVNGTWYVSFYYRDLNGKNVKKKKTGFVTKKEALKWERKFIETKSGTLNITFAAFVEIYTQDMKPRLKYNTWITKEHIIRQKLLPYFGAKCISDITAADIIKWQNIMIDYRSKDGHGYADTYLRSIHNQLSAIFNHAVRLYNLTTNPVRKAGSMGREKAKEMQVWTKEEYIKFSDAIKDNPDSFYAFEILYWCGVRIGELLALTGRDFNFEAKTMTINKSYQRLGKKDYITAPKTEKSNRIISLPDFLCTELQKFLRRKRRINSKKRIFTMSRNFLHTEMNRGAKAANIKRVRIHDLRHSHVSLLISMGFTPVDIAGRLGHESIDITLHYAHMFPTRQTEMAERLNMEVSGNKF</sequence>
<keyword evidence="10" id="KW-1185">Reference proteome</keyword>
<dbReference type="GO" id="GO:0003677">
    <property type="term" value="F:DNA binding"/>
    <property type="evidence" value="ECO:0007669"/>
    <property type="project" value="UniProtKB-UniRule"/>
</dbReference>
<evidence type="ECO:0000256" key="6">
    <source>
        <dbReference type="PROSITE-ProRule" id="PRU01248"/>
    </source>
</evidence>
<evidence type="ECO:0000313" key="9">
    <source>
        <dbReference type="EMBL" id="RHJ83421.1"/>
    </source>
</evidence>
<dbReference type="EMBL" id="QRMS01000009">
    <property type="protein sequence ID" value="RHJ83421.1"/>
    <property type="molecule type" value="Genomic_DNA"/>
</dbReference>
<keyword evidence="3" id="KW-0229">DNA integration</keyword>
<proteinExistence type="inferred from homology"/>
<evidence type="ECO:0000256" key="2">
    <source>
        <dbReference type="ARBA" id="ARBA00008857"/>
    </source>
</evidence>
<reference evidence="9 10" key="1">
    <citation type="submission" date="2018-08" db="EMBL/GenBank/DDBJ databases">
        <title>A genome reference for cultivated species of the human gut microbiota.</title>
        <authorList>
            <person name="Zou Y."/>
            <person name="Xue W."/>
            <person name="Luo G."/>
        </authorList>
    </citation>
    <scope>NUCLEOTIDE SEQUENCE [LARGE SCALE GENOMIC DNA]</scope>
    <source>
        <strain evidence="9 10">AM07-24</strain>
    </source>
</reference>
<dbReference type="Pfam" id="PF14657">
    <property type="entry name" value="Arm-DNA-bind_4"/>
    <property type="match status" value="1"/>
</dbReference>
<dbReference type="PANTHER" id="PTHR30349">
    <property type="entry name" value="PHAGE INTEGRASE-RELATED"/>
    <property type="match status" value="1"/>
</dbReference>
<dbReference type="AlphaFoldDB" id="A0A415DUB9"/>
<comment type="similarity">
    <text evidence="2">Belongs to the 'phage' integrase family.</text>
</comment>
<accession>A0A415DUB9</accession>
<evidence type="ECO:0000256" key="5">
    <source>
        <dbReference type="ARBA" id="ARBA00023172"/>
    </source>
</evidence>
<dbReference type="InterPro" id="IPR011010">
    <property type="entry name" value="DNA_brk_join_enz"/>
</dbReference>
<dbReference type="STRING" id="1776384.GCA_900086585_01538"/>
<dbReference type="Proteomes" id="UP000284841">
    <property type="component" value="Unassembled WGS sequence"/>
</dbReference>
<protein>
    <submittedName>
        <fullName evidence="9">Site-specific integrase</fullName>
    </submittedName>
</protein>
<dbReference type="InterPro" id="IPR002104">
    <property type="entry name" value="Integrase_catalytic"/>
</dbReference>
<dbReference type="GO" id="GO:0006310">
    <property type="term" value="P:DNA recombination"/>
    <property type="evidence" value="ECO:0007669"/>
    <property type="project" value="UniProtKB-KW"/>
</dbReference>
<gene>
    <name evidence="9" type="ORF">DW099_19075</name>
</gene>